<proteinExistence type="predicted"/>
<accession>A0A2P8DWS8</accession>
<protein>
    <submittedName>
        <fullName evidence="1">Uncharacterized protein</fullName>
    </submittedName>
</protein>
<organism evidence="1 2">
    <name type="scientific">Haloactinopolyspora alba</name>
    <dbReference type="NCBI Taxonomy" id="648780"/>
    <lineage>
        <taxon>Bacteria</taxon>
        <taxon>Bacillati</taxon>
        <taxon>Actinomycetota</taxon>
        <taxon>Actinomycetes</taxon>
        <taxon>Jiangellales</taxon>
        <taxon>Jiangellaceae</taxon>
        <taxon>Haloactinopolyspora</taxon>
    </lineage>
</organism>
<evidence type="ECO:0000313" key="2">
    <source>
        <dbReference type="Proteomes" id="UP000243528"/>
    </source>
</evidence>
<dbReference type="AlphaFoldDB" id="A0A2P8DWS8"/>
<dbReference type="Proteomes" id="UP000243528">
    <property type="component" value="Unassembled WGS sequence"/>
</dbReference>
<dbReference type="EMBL" id="PYGE01000013">
    <property type="protein sequence ID" value="PSL01627.1"/>
    <property type="molecule type" value="Genomic_DNA"/>
</dbReference>
<dbReference type="RefSeq" id="WP_165358720.1">
    <property type="nucleotide sequence ID" value="NZ_PYGE01000013.1"/>
</dbReference>
<keyword evidence="2" id="KW-1185">Reference proteome</keyword>
<evidence type="ECO:0000313" key="1">
    <source>
        <dbReference type="EMBL" id="PSL01627.1"/>
    </source>
</evidence>
<name>A0A2P8DWS8_9ACTN</name>
<comment type="caution">
    <text evidence="1">The sequence shown here is derived from an EMBL/GenBank/DDBJ whole genome shotgun (WGS) entry which is preliminary data.</text>
</comment>
<reference evidence="1 2" key="1">
    <citation type="submission" date="2018-03" db="EMBL/GenBank/DDBJ databases">
        <title>Genomic Encyclopedia of Archaeal and Bacterial Type Strains, Phase II (KMG-II): from individual species to whole genera.</title>
        <authorList>
            <person name="Goeker M."/>
        </authorList>
    </citation>
    <scope>NUCLEOTIDE SEQUENCE [LARGE SCALE GENOMIC DNA]</scope>
    <source>
        <strain evidence="1 2">DSM 45211</strain>
    </source>
</reference>
<gene>
    <name evidence="1" type="ORF">CLV30_113115</name>
</gene>
<sequence length="51" mass="5923">MQLQHEHVELLLVQHVELLRLLELQLQQHQLTRLRDLTAGPGGERHPQGRG</sequence>